<proteinExistence type="predicted"/>
<evidence type="ECO:0000313" key="1">
    <source>
        <dbReference type="EMBL" id="SSW96611.1"/>
    </source>
</evidence>
<organism evidence="1">
    <name type="scientific">Arsenophonus endosymbiont of Trialeurodes vaporariorum</name>
    <dbReference type="NCBI Taxonomy" id="235567"/>
    <lineage>
        <taxon>Bacteria</taxon>
        <taxon>Pseudomonadati</taxon>
        <taxon>Pseudomonadota</taxon>
        <taxon>Gammaproteobacteria</taxon>
        <taxon>Enterobacterales</taxon>
        <taxon>Morganellaceae</taxon>
        <taxon>Arsenophonus</taxon>
    </lineage>
</organism>
<name>A0A3B0M1U8_9GAMM</name>
<sequence length="55" mass="6322">MKSTIVHIVSTIGFENEMEAVAAFSTYEKAYDYVKKNGFSSFHIDELIIDEEEED</sequence>
<protein>
    <submittedName>
        <fullName evidence="1">Uncharacterized protein</fullName>
    </submittedName>
</protein>
<gene>
    <name evidence="1" type="ORF">ARTV_3108</name>
</gene>
<reference evidence="1" key="1">
    <citation type="submission" date="2018-04" db="EMBL/GenBank/DDBJ databases">
        <authorList>
            <person name="Go L.Y."/>
            <person name="Mitchell J.A."/>
        </authorList>
    </citation>
    <scope>NUCLEOTIDE SEQUENCE</scope>
    <source>
        <strain evidence="1">ARTV</strain>
    </source>
</reference>
<accession>A0A3B0M1U8</accession>
<dbReference type="EMBL" id="UFQR01000027">
    <property type="protein sequence ID" value="SSW96611.1"/>
    <property type="molecule type" value="Genomic_DNA"/>
</dbReference>
<dbReference type="AlphaFoldDB" id="A0A3B0M1U8"/>